<sequence>MDTIKQKWLGKWVHDENEDMEEFLKAIHATYEAKQMMVNSNPIIEISLTGDNIHFRHVPNPSKTNFDVDYTFHLDNKKGDGLRVQRLDFSVWRKNNVSCTFKYEKQ</sequence>
<reference evidence="1" key="1">
    <citation type="submission" date="2022-11" db="EMBL/GenBank/DDBJ databases">
        <title>Centuries of genome instability and evolution in soft-shell clam transmissible cancer (bioRxiv).</title>
        <authorList>
            <person name="Hart S.F.M."/>
            <person name="Yonemitsu M.A."/>
            <person name="Giersch R.M."/>
            <person name="Beal B.F."/>
            <person name="Arriagada G."/>
            <person name="Davis B.W."/>
            <person name="Ostrander E.A."/>
            <person name="Goff S.P."/>
            <person name="Metzger M.J."/>
        </authorList>
    </citation>
    <scope>NUCLEOTIDE SEQUENCE</scope>
    <source>
        <strain evidence="1">MELC-2E11</strain>
        <tissue evidence="1">Siphon/mantle</tissue>
    </source>
</reference>
<keyword evidence="2" id="KW-1185">Reference proteome</keyword>
<name>A0ABY7FVJ7_MYAAR</name>
<organism evidence="1 2">
    <name type="scientific">Mya arenaria</name>
    <name type="common">Soft-shell clam</name>
    <dbReference type="NCBI Taxonomy" id="6604"/>
    <lineage>
        <taxon>Eukaryota</taxon>
        <taxon>Metazoa</taxon>
        <taxon>Spiralia</taxon>
        <taxon>Lophotrochozoa</taxon>
        <taxon>Mollusca</taxon>
        <taxon>Bivalvia</taxon>
        <taxon>Autobranchia</taxon>
        <taxon>Heteroconchia</taxon>
        <taxon>Euheterodonta</taxon>
        <taxon>Imparidentia</taxon>
        <taxon>Neoheterodontei</taxon>
        <taxon>Myida</taxon>
        <taxon>Myoidea</taxon>
        <taxon>Myidae</taxon>
        <taxon>Mya</taxon>
    </lineage>
</organism>
<dbReference type="Gene3D" id="2.40.128.20">
    <property type="match status" value="1"/>
</dbReference>
<accession>A0ABY7FVJ7</accession>
<dbReference type="SUPFAM" id="SSF50814">
    <property type="entry name" value="Lipocalins"/>
    <property type="match status" value="1"/>
</dbReference>
<dbReference type="Proteomes" id="UP001164746">
    <property type="component" value="Chromosome 13"/>
</dbReference>
<dbReference type="InterPro" id="IPR012674">
    <property type="entry name" value="Calycin"/>
</dbReference>
<evidence type="ECO:0000313" key="1">
    <source>
        <dbReference type="EMBL" id="WAR24756.1"/>
    </source>
</evidence>
<dbReference type="EMBL" id="CP111024">
    <property type="protein sequence ID" value="WAR24756.1"/>
    <property type="molecule type" value="Genomic_DNA"/>
</dbReference>
<protein>
    <submittedName>
        <fullName evidence="1">Uncharacterized protein</fullName>
    </submittedName>
</protein>
<evidence type="ECO:0000313" key="2">
    <source>
        <dbReference type="Proteomes" id="UP001164746"/>
    </source>
</evidence>
<proteinExistence type="predicted"/>
<gene>
    <name evidence="1" type="ORF">MAR_038425</name>
</gene>